<dbReference type="InterPro" id="IPR017871">
    <property type="entry name" value="ABC_transporter-like_CS"/>
</dbReference>
<dbReference type="SUPFAM" id="SSF52540">
    <property type="entry name" value="P-loop containing nucleoside triphosphate hydrolases"/>
    <property type="match status" value="2"/>
</dbReference>
<dbReference type="PANTHER" id="PTHR42855">
    <property type="entry name" value="ABC TRANSPORTER ATP-BINDING SUBUNIT"/>
    <property type="match status" value="1"/>
</dbReference>
<comment type="caution">
    <text evidence="6">The sequence shown here is derived from an EMBL/GenBank/DDBJ whole genome shotgun (WGS) entry which is preliminary data.</text>
</comment>
<dbReference type="InterPro" id="IPR003593">
    <property type="entry name" value="AAA+_ATPase"/>
</dbReference>
<dbReference type="Gene3D" id="1.10.287.380">
    <property type="entry name" value="Valyl-tRNA synthetase, C-terminal domain"/>
    <property type="match status" value="1"/>
</dbReference>
<dbReference type="InterPro" id="IPR037118">
    <property type="entry name" value="Val-tRNA_synth_C_sf"/>
</dbReference>
<dbReference type="Pfam" id="PF00005">
    <property type="entry name" value="ABC_tran"/>
    <property type="match status" value="2"/>
</dbReference>
<dbReference type="Gene3D" id="3.40.50.300">
    <property type="entry name" value="P-loop containing nucleotide triphosphate hydrolases"/>
    <property type="match status" value="2"/>
</dbReference>
<dbReference type="InterPro" id="IPR051309">
    <property type="entry name" value="ABCF_ATPase"/>
</dbReference>
<sequence>MILLQANQVARHFGADTLFENIHLEVHDRSRIALVGRNGAGKSTLLKIIAGIDEPDEGNISKTKQLTIGYLDQHTGFNSSETIWNEMLTAFEGIRLMEARLRELEHLIGQPELTADSDAYNRISKEYDQLQHDFNEQNGYGYEAEMKAVLNGFHFDESFYERPVNSLSGGQKTRLALAKLLLEKPNLLILDEPTNHLDIETLAWLEVYLQNYQGALLIVSHDRYFLDKIVTEVYDLSRQKMTHYKGNYTRYLTLKEEQLLSDWKAFEKQQTEISKLEDFVARNIVRASTTKRAQSRRKQLEKIDRIDKPLGDEKSAKFLFNIEKVSGNIVLKVEGASIGYDNHALSEPVELDIRKQEAIALVGPNGVGKSTLLKSIIGDIPFIKGEATLGTNVSIGYYDQEQANLRSTKSVLHELWDEHSTTPEKDIRSVLGSFLFSGEDVEKTVPLLSGGEKARLALAKLSMDQENFLILDEPTNHLDIDSKEVLEEALIDYAGTILFVSHDRYFINRIATKVIELSPEGSKMYLGDYDYYLEKKLEEAELQELRAAEALAKSGPVTTAPTAKNDFQQSKEAQRELRSLTRKVEEIEEQLNQLEEKIDSIQVEMTLPAYLDDHGKLMDLQRELDGLEQRQEDLMSDWETASLALEEH</sequence>
<feature type="domain" description="ABC transporter" evidence="5">
    <location>
        <begin position="4"/>
        <end position="263"/>
    </location>
</feature>
<proteinExistence type="predicted"/>
<evidence type="ECO:0000256" key="4">
    <source>
        <dbReference type="SAM" id="Coils"/>
    </source>
</evidence>
<evidence type="ECO:0000313" key="7">
    <source>
        <dbReference type="Proteomes" id="UP000287239"/>
    </source>
</evidence>
<dbReference type="InterPro" id="IPR032524">
    <property type="entry name" value="ABC_tran_C"/>
</dbReference>
<gene>
    <name evidence="6" type="ORF">CBF35_09270</name>
</gene>
<evidence type="ECO:0000313" key="6">
    <source>
        <dbReference type="EMBL" id="RST94723.1"/>
    </source>
</evidence>
<evidence type="ECO:0000256" key="2">
    <source>
        <dbReference type="ARBA" id="ARBA00022741"/>
    </source>
</evidence>
<dbReference type="RefSeq" id="WP_126780386.1">
    <property type="nucleotide sequence ID" value="NZ_NGJU01000013.1"/>
</dbReference>
<dbReference type="Pfam" id="PF12848">
    <property type="entry name" value="ABC_tran_Xtn"/>
    <property type="match status" value="1"/>
</dbReference>
<evidence type="ECO:0000256" key="1">
    <source>
        <dbReference type="ARBA" id="ARBA00022737"/>
    </source>
</evidence>
<keyword evidence="7" id="KW-1185">Reference proteome</keyword>
<dbReference type="PROSITE" id="PS50893">
    <property type="entry name" value="ABC_TRANSPORTER_2"/>
    <property type="match status" value="2"/>
</dbReference>
<name>A0A429ZM20_9ENTE</name>
<reference evidence="6 7" key="1">
    <citation type="submission" date="2017-05" db="EMBL/GenBank/DDBJ databases">
        <title>Vagococcus spp. assemblies.</title>
        <authorList>
            <person name="Gulvik C.A."/>
        </authorList>
    </citation>
    <scope>NUCLEOTIDE SEQUENCE [LARGE SCALE GENOMIC DNA]</scope>
    <source>
        <strain evidence="6 7">NCFB 2777</strain>
    </source>
</reference>
<keyword evidence="1" id="KW-0677">Repeat</keyword>
<dbReference type="CDD" id="cd03221">
    <property type="entry name" value="ABCF_EF-3"/>
    <property type="match status" value="2"/>
</dbReference>
<dbReference type="OrthoDB" id="9760950at2"/>
<feature type="domain" description="ABC transporter" evidence="5">
    <location>
        <begin position="331"/>
        <end position="545"/>
    </location>
</feature>
<dbReference type="GO" id="GO:0016887">
    <property type="term" value="F:ATP hydrolysis activity"/>
    <property type="evidence" value="ECO:0007669"/>
    <property type="project" value="InterPro"/>
</dbReference>
<protein>
    <submittedName>
        <fullName evidence="6">Multidrug ABC transporter ATP-binding protein</fullName>
    </submittedName>
</protein>
<keyword evidence="4" id="KW-0175">Coiled coil</keyword>
<dbReference type="GO" id="GO:0003677">
    <property type="term" value="F:DNA binding"/>
    <property type="evidence" value="ECO:0007669"/>
    <property type="project" value="InterPro"/>
</dbReference>
<keyword evidence="2" id="KW-0547">Nucleotide-binding</keyword>
<dbReference type="InterPro" id="IPR032781">
    <property type="entry name" value="ABC_tran_Xtn"/>
</dbReference>
<evidence type="ECO:0000259" key="5">
    <source>
        <dbReference type="PROSITE" id="PS50893"/>
    </source>
</evidence>
<feature type="coiled-coil region" evidence="4">
    <location>
        <begin position="533"/>
        <end position="637"/>
    </location>
</feature>
<dbReference type="EMBL" id="NGJU01000013">
    <property type="protein sequence ID" value="RST94723.1"/>
    <property type="molecule type" value="Genomic_DNA"/>
</dbReference>
<dbReference type="PANTHER" id="PTHR42855:SF2">
    <property type="entry name" value="DRUG RESISTANCE ABC TRANSPORTER,ATP-BINDING PROTEIN"/>
    <property type="match status" value="1"/>
</dbReference>
<dbReference type="FunFam" id="3.40.50.300:FF:000309">
    <property type="entry name" value="ABC transporter ATP-binding protein"/>
    <property type="match status" value="1"/>
</dbReference>
<dbReference type="InterPro" id="IPR003439">
    <property type="entry name" value="ABC_transporter-like_ATP-bd"/>
</dbReference>
<dbReference type="AlphaFoldDB" id="A0A429ZM20"/>
<accession>A0A429ZM20</accession>
<dbReference type="FunFam" id="3.40.50.300:FF:000011">
    <property type="entry name" value="Putative ABC transporter ATP-binding component"/>
    <property type="match status" value="1"/>
</dbReference>
<dbReference type="GO" id="GO:0005524">
    <property type="term" value="F:ATP binding"/>
    <property type="evidence" value="ECO:0007669"/>
    <property type="project" value="UniProtKB-KW"/>
</dbReference>
<dbReference type="Proteomes" id="UP000287239">
    <property type="component" value="Unassembled WGS sequence"/>
</dbReference>
<dbReference type="SMART" id="SM00382">
    <property type="entry name" value="AAA"/>
    <property type="match status" value="2"/>
</dbReference>
<evidence type="ECO:0000256" key="3">
    <source>
        <dbReference type="ARBA" id="ARBA00022840"/>
    </source>
</evidence>
<dbReference type="GeneID" id="98568560"/>
<dbReference type="InterPro" id="IPR027417">
    <property type="entry name" value="P-loop_NTPase"/>
</dbReference>
<organism evidence="6 7">
    <name type="scientific">Vagococcus salmoninarum</name>
    <dbReference type="NCBI Taxonomy" id="2739"/>
    <lineage>
        <taxon>Bacteria</taxon>
        <taxon>Bacillati</taxon>
        <taxon>Bacillota</taxon>
        <taxon>Bacilli</taxon>
        <taxon>Lactobacillales</taxon>
        <taxon>Enterococcaceae</taxon>
        <taxon>Vagococcus</taxon>
    </lineage>
</organism>
<keyword evidence="3 6" id="KW-0067">ATP-binding</keyword>
<dbReference type="PROSITE" id="PS00211">
    <property type="entry name" value="ABC_TRANSPORTER_1"/>
    <property type="match status" value="2"/>
</dbReference>
<dbReference type="Pfam" id="PF16326">
    <property type="entry name" value="ABC_tran_CTD"/>
    <property type="match status" value="1"/>
</dbReference>